<evidence type="ECO:0000313" key="3">
    <source>
        <dbReference type="Proteomes" id="UP000236454"/>
    </source>
</evidence>
<accession>A0A1I6YAR5</accession>
<dbReference type="Proteomes" id="UP000236454">
    <property type="component" value="Unassembled WGS sequence"/>
</dbReference>
<feature type="signal peptide" evidence="1">
    <location>
        <begin position="1"/>
        <end position="20"/>
    </location>
</feature>
<reference evidence="2 3" key="1">
    <citation type="submission" date="2016-10" db="EMBL/GenBank/DDBJ databases">
        <authorList>
            <person name="de Groot N.N."/>
        </authorList>
    </citation>
    <scope>NUCLEOTIDE SEQUENCE [LARGE SCALE GENOMIC DNA]</scope>
    <source>
        <strain evidence="2 3">CGMCC 1.7005</strain>
    </source>
</reference>
<name>A0A1I6YAR5_9FLAO</name>
<dbReference type="AlphaFoldDB" id="A0A1I6YAR5"/>
<dbReference type="EMBL" id="FPAS01000001">
    <property type="protein sequence ID" value="SFT47447.1"/>
    <property type="molecule type" value="Genomic_DNA"/>
</dbReference>
<keyword evidence="1" id="KW-0732">Signal</keyword>
<sequence>MKIRNLLFLGTLTLALFAFKTNENTKLRTGTFGGNGQNAPQIILKKDGTFSYKDLTNQRKPVDTQGKYSIKGDKVIFSDYQSQNKLEKEWKIVNEGKCLKTKKNFAIYTLCTQCD</sequence>
<gene>
    <name evidence="2" type="ORF">SAMN05216474_0760</name>
</gene>
<evidence type="ECO:0000313" key="2">
    <source>
        <dbReference type="EMBL" id="SFT47447.1"/>
    </source>
</evidence>
<organism evidence="2 3">
    <name type="scientific">Lishizhenia tianjinensis</name>
    <dbReference type="NCBI Taxonomy" id="477690"/>
    <lineage>
        <taxon>Bacteria</taxon>
        <taxon>Pseudomonadati</taxon>
        <taxon>Bacteroidota</taxon>
        <taxon>Flavobacteriia</taxon>
        <taxon>Flavobacteriales</taxon>
        <taxon>Crocinitomicaceae</taxon>
        <taxon>Lishizhenia</taxon>
    </lineage>
</organism>
<dbReference type="RefSeq" id="WP_139230234.1">
    <property type="nucleotide sequence ID" value="NZ_FPAS01000001.1"/>
</dbReference>
<dbReference type="OrthoDB" id="1467918at2"/>
<feature type="chain" id="PRO_5014686537" evidence="1">
    <location>
        <begin position="21"/>
        <end position="115"/>
    </location>
</feature>
<keyword evidence="3" id="KW-1185">Reference proteome</keyword>
<evidence type="ECO:0000256" key="1">
    <source>
        <dbReference type="SAM" id="SignalP"/>
    </source>
</evidence>
<proteinExistence type="predicted"/>
<protein>
    <submittedName>
        <fullName evidence="2">Uncharacterized protein</fullName>
    </submittedName>
</protein>